<dbReference type="Proteomes" id="UP001153076">
    <property type="component" value="Unassembled WGS sequence"/>
</dbReference>
<gene>
    <name evidence="2" type="ORF">Cgig2_005080</name>
</gene>
<dbReference type="EMBL" id="JAKOGI010000003">
    <property type="protein sequence ID" value="KAJ8452744.1"/>
    <property type="molecule type" value="Genomic_DNA"/>
</dbReference>
<keyword evidence="3" id="KW-1185">Reference proteome</keyword>
<dbReference type="AlphaFoldDB" id="A0A9Q1QSQ4"/>
<dbReference type="PANTHER" id="PTHR34576">
    <property type="entry name" value="MEMBRANE-ASSOCIATED KINASE REGULATOR 6-RELATED"/>
    <property type="match status" value="1"/>
</dbReference>
<evidence type="ECO:0000256" key="1">
    <source>
        <dbReference type="SAM" id="MobiDB-lite"/>
    </source>
</evidence>
<evidence type="ECO:0000313" key="3">
    <source>
        <dbReference type="Proteomes" id="UP001153076"/>
    </source>
</evidence>
<accession>A0A9Q1QSQ4</accession>
<proteinExistence type="predicted"/>
<dbReference type="PANTHER" id="PTHR34576:SF2">
    <property type="entry name" value="MEMBRANE-ASSOCIATED KINASE REGULATOR 6-RELATED"/>
    <property type="match status" value="1"/>
</dbReference>
<comment type="caution">
    <text evidence="2">The sequence shown here is derived from an EMBL/GenBank/DDBJ whole genome shotgun (WGS) entry which is preliminary data.</text>
</comment>
<evidence type="ECO:0000313" key="2">
    <source>
        <dbReference type="EMBL" id="KAJ8452744.1"/>
    </source>
</evidence>
<feature type="region of interest" description="Disordered" evidence="1">
    <location>
        <begin position="205"/>
        <end position="224"/>
    </location>
</feature>
<reference evidence="2" key="1">
    <citation type="submission" date="2022-04" db="EMBL/GenBank/DDBJ databases">
        <title>Carnegiea gigantea Genome sequencing and assembly v2.</title>
        <authorList>
            <person name="Copetti D."/>
            <person name="Sanderson M.J."/>
            <person name="Burquez A."/>
            <person name="Wojciechowski M.F."/>
        </authorList>
    </citation>
    <scope>NUCLEOTIDE SEQUENCE</scope>
    <source>
        <strain evidence="2">SGP5-SGP5p</strain>
        <tissue evidence="2">Aerial part</tissue>
    </source>
</reference>
<evidence type="ECO:0008006" key="4">
    <source>
        <dbReference type="Google" id="ProtNLM"/>
    </source>
</evidence>
<name>A0A9Q1QSQ4_9CARY</name>
<feature type="compositionally biased region" description="Polar residues" evidence="1">
    <location>
        <begin position="205"/>
        <end position="214"/>
    </location>
</feature>
<sequence>MKMRWTTACLHDGGILLRRTSRMATVEASQALSIESFSYSWLINLRPSLESISDSFRAALDSSDEYSFIDMDPKMPPSKRFKKLITNKDFNFNLPCSEQSTAAVVQADELFCNGLLMPLVELSKTGSSPDFSPFSDTQKRKVSFGDQKIRCYPLRRCRSLLSRKMFEKYLYFLCPLLEKIRCGRWSKNKHRAGDNRIWAVKSNSTYSPQASPRTSVGDPRRSCDSESSIHEAVLHCKRSIGM</sequence>
<dbReference type="InterPro" id="IPR044699">
    <property type="entry name" value="MAKR6"/>
</dbReference>
<protein>
    <recommendedName>
        <fullName evidence="4">Membrane-associated kinase regulator 6</fullName>
    </recommendedName>
</protein>
<dbReference type="OrthoDB" id="1913205at2759"/>
<organism evidence="2 3">
    <name type="scientific">Carnegiea gigantea</name>
    <dbReference type="NCBI Taxonomy" id="171969"/>
    <lineage>
        <taxon>Eukaryota</taxon>
        <taxon>Viridiplantae</taxon>
        <taxon>Streptophyta</taxon>
        <taxon>Embryophyta</taxon>
        <taxon>Tracheophyta</taxon>
        <taxon>Spermatophyta</taxon>
        <taxon>Magnoliopsida</taxon>
        <taxon>eudicotyledons</taxon>
        <taxon>Gunneridae</taxon>
        <taxon>Pentapetalae</taxon>
        <taxon>Caryophyllales</taxon>
        <taxon>Cactineae</taxon>
        <taxon>Cactaceae</taxon>
        <taxon>Cactoideae</taxon>
        <taxon>Echinocereeae</taxon>
        <taxon>Carnegiea</taxon>
    </lineage>
</organism>